<comment type="miscellaneous">
    <text evidence="8">The reaction proceeds by a bi uni uni bi ping pong mechanism.</text>
</comment>
<dbReference type="eggNOG" id="COG0414">
    <property type="taxonomic scope" value="Bacteria"/>
</dbReference>
<feature type="active site" description="Proton donor" evidence="8">
    <location>
        <position position="37"/>
    </location>
</feature>
<evidence type="ECO:0000313" key="10">
    <source>
        <dbReference type="Proteomes" id="UP000011135"/>
    </source>
</evidence>
<comment type="subcellular location">
    <subcellularLocation>
        <location evidence="8">Cytoplasm</location>
    </subcellularLocation>
</comment>
<evidence type="ECO:0000256" key="4">
    <source>
        <dbReference type="ARBA" id="ARBA00022655"/>
    </source>
</evidence>
<feature type="binding site" evidence="8">
    <location>
        <position position="153"/>
    </location>
    <ligand>
        <name>(R)-pantoate</name>
        <dbReference type="ChEBI" id="CHEBI:15980"/>
    </ligand>
</feature>
<evidence type="ECO:0000256" key="7">
    <source>
        <dbReference type="ARBA" id="ARBA00048258"/>
    </source>
</evidence>
<proteinExistence type="inferred from homology"/>
<dbReference type="InterPro" id="IPR014729">
    <property type="entry name" value="Rossmann-like_a/b/a_fold"/>
</dbReference>
<dbReference type="PANTHER" id="PTHR21299:SF1">
    <property type="entry name" value="PANTOATE--BETA-ALANINE LIGASE"/>
    <property type="match status" value="1"/>
</dbReference>
<dbReference type="EMBL" id="AMZN01000064">
    <property type="protein sequence ID" value="ELR69942.1"/>
    <property type="molecule type" value="Genomic_DNA"/>
</dbReference>
<dbReference type="OrthoDB" id="9773087at2"/>
<comment type="function">
    <text evidence="8">Catalyzes the condensation of pantoate with beta-alanine in an ATP-dependent reaction via a pantoyl-adenylate intermediate.</text>
</comment>
<dbReference type="InterPro" id="IPR042176">
    <property type="entry name" value="Pantoate_ligase_C"/>
</dbReference>
<feature type="binding site" evidence="8">
    <location>
        <begin position="184"/>
        <end position="187"/>
    </location>
    <ligand>
        <name>ATP</name>
        <dbReference type="ChEBI" id="CHEBI:30616"/>
    </ligand>
</feature>
<keyword evidence="4 8" id="KW-0566">Pantothenate biosynthesis</keyword>
<organism evidence="9 10">
    <name type="scientific">Fulvivirga imtechensis AK7</name>
    <dbReference type="NCBI Taxonomy" id="1237149"/>
    <lineage>
        <taxon>Bacteria</taxon>
        <taxon>Pseudomonadati</taxon>
        <taxon>Bacteroidota</taxon>
        <taxon>Cytophagia</taxon>
        <taxon>Cytophagales</taxon>
        <taxon>Fulvivirgaceae</taxon>
        <taxon>Fulvivirga</taxon>
    </lineage>
</organism>
<comment type="pathway">
    <text evidence="1 8">Cofactor biosynthesis; (R)-pantothenate biosynthesis; (R)-pantothenate from (R)-pantoate and beta-alanine: step 1/1.</text>
</comment>
<evidence type="ECO:0000256" key="8">
    <source>
        <dbReference type="HAMAP-Rule" id="MF_00158"/>
    </source>
</evidence>
<dbReference type="GO" id="GO:0004592">
    <property type="term" value="F:pantoate-beta-alanine ligase activity"/>
    <property type="evidence" value="ECO:0007669"/>
    <property type="project" value="UniProtKB-UniRule"/>
</dbReference>
<name>L8JRF6_9BACT</name>
<evidence type="ECO:0000256" key="6">
    <source>
        <dbReference type="ARBA" id="ARBA00022840"/>
    </source>
</evidence>
<feature type="binding site" evidence="8">
    <location>
        <begin position="30"/>
        <end position="37"/>
    </location>
    <ligand>
        <name>ATP</name>
        <dbReference type="ChEBI" id="CHEBI:30616"/>
    </ligand>
</feature>
<feature type="binding site" evidence="8">
    <location>
        <position position="176"/>
    </location>
    <ligand>
        <name>ATP</name>
        <dbReference type="ChEBI" id="CHEBI:30616"/>
    </ligand>
</feature>
<comment type="caution">
    <text evidence="9">The sequence shown here is derived from an EMBL/GenBank/DDBJ whole genome shotgun (WGS) entry which is preliminary data.</text>
</comment>
<comment type="catalytic activity">
    <reaction evidence="7 8">
        <text>(R)-pantoate + beta-alanine + ATP = (R)-pantothenate + AMP + diphosphate + H(+)</text>
        <dbReference type="Rhea" id="RHEA:10912"/>
        <dbReference type="ChEBI" id="CHEBI:15378"/>
        <dbReference type="ChEBI" id="CHEBI:15980"/>
        <dbReference type="ChEBI" id="CHEBI:29032"/>
        <dbReference type="ChEBI" id="CHEBI:30616"/>
        <dbReference type="ChEBI" id="CHEBI:33019"/>
        <dbReference type="ChEBI" id="CHEBI:57966"/>
        <dbReference type="ChEBI" id="CHEBI:456215"/>
        <dbReference type="EC" id="6.3.2.1"/>
    </reaction>
</comment>
<dbReference type="GO" id="GO:0005524">
    <property type="term" value="F:ATP binding"/>
    <property type="evidence" value="ECO:0007669"/>
    <property type="project" value="UniProtKB-KW"/>
</dbReference>
<feature type="binding site" evidence="8">
    <location>
        <position position="61"/>
    </location>
    <ligand>
        <name>(R)-pantoate</name>
        <dbReference type="ChEBI" id="CHEBI:15980"/>
    </ligand>
</feature>
<dbReference type="GO" id="GO:0005829">
    <property type="term" value="C:cytosol"/>
    <property type="evidence" value="ECO:0007669"/>
    <property type="project" value="TreeGrafter"/>
</dbReference>
<comment type="subunit">
    <text evidence="8">Homodimer.</text>
</comment>
<dbReference type="FunFam" id="3.40.50.620:FF:000013">
    <property type="entry name" value="Pantothenate synthetase"/>
    <property type="match status" value="1"/>
</dbReference>
<dbReference type="PANTHER" id="PTHR21299">
    <property type="entry name" value="CYTIDYLATE KINASE/PANTOATE-BETA-ALANINE LIGASE"/>
    <property type="match status" value="1"/>
</dbReference>
<dbReference type="GO" id="GO:0015940">
    <property type="term" value="P:pantothenate biosynthetic process"/>
    <property type="evidence" value="ECO:0007669"/>
    <property type="project" value="UniProtKB-UniRule"/>
</dbReference>
<keyword evidence="6 8" id="KW-0067">ATP-binding</keyword>
<keyword evidence="5 8" id="KW-0547">Nucleotide-binding</keyword>
<evidence type="ECO:0000256" key="3">
    <source>
        <dbReference type="ARBA" id="ARBA00022598"/>
    </source>
</evidence>
<evidence type="ECO:0000256" key="1">
    <source>
        <dbReference type="ARBA" id="ARBA00004990"/>
    </source>
</evidence>
<reference evidence="9 10" key="1">
    <citation type="submission" date="2012-12" db="EMBL/GenBank/DDBJ databases">
        <title>Genome assembly of Fulvivirga imtechensis AK7.</title>
        <authorList>
            <person name="Nupur N."/>
            <person name="Khatri I."/>
            <person name="Kumar R."/>
            <person name="Subramanian S."/>
            <person name="Pinnaka A."/>
        </authorList>
    </citation>
    <scope>NUCLEOTIDE SEQUENCE [LARGE SCALE GENOMIC DNA]</scope>
    <source>
        <strain evidence="9 10">AK7</strain>
    </source>
</reference>
<dbReference type="NCBIfam" id="TIGR00018">
    <property type="entry name" value="panC"/>
    <property type="match status" value="1"/>
</dbReference>
<dbReference type="AlphaFoldDB" id="L8JRF6"/>
<dbReference type="Gene3D" id="3.30.1300.10">
    <property type="entry name" value="Pantoate-beta-alanine ligase, C-terminal domain"/>
    <property type="match status" value="1"/>
</dbReference>
<protein>
    <recommendedName>
        <fullName evidence="8">Pantothenate synthetase</fullName>
        <shortName evidence="8">PS</shortName>
        <ecNumber evidence="8">6.3.2.1</ecNumber>
    </recommendedName>
    <alternativeName>
        <fullName evidence="8">Pantoate--beta-alanine ligase</fullName>
    </alternativeName>
    <alternativeName>
        <fullName evidence="8">Pantoate-activating enzyme</fullName>
    </alternativeName>
</protein>
<dbReference type="Pfam" id="PF02569">
    <property type="entry name" value="Pantoate_ligase"/>
    <property type="match status" value="1"/>
</dbReference>
<dbReference type="HAMAP" id="MF_00158">
    <property type="entry name" value="PanC"/>
    <property type="match status" value="1"/>
</dbReference>
<dbReference type="UniPathway" id="UPA00028">
    <property type="reaction ID" value="UER00005"/>
</dbReference>
<keyword evidence="8" id="KW-0963">Cytoplasm</keyword>
<dbReference type="Proteomes" id="UP000011135">
    <property type="component" value="Unassembled WGS sequence"/>
</dbReference>
<dbReference type="RefSeq" id="WP_009581647.1">
    <property type="nucleotide sequence ID" value="NZ_AMZN01000064.1"/>
</dbReference>
<evidence type="ECO:0000256" key="5">
    <source>
        <dbReference type="ARBA" id="ARBA00022741"/>
    </source>
</evidence>
<dbReference type="InterPro" id="IPR003721">
    <property type="entry name" value="Pantoate_ligase"/>
</dbReference>
<evidence type="ECO:0000313" key="9">
    <source>
        <dbReference type="EMBL" id="ELR69942.1"/>
    </source>
</evidence>
<dbReference type="SUPFAM" id="SSF52374">
    <property type="entry name" value="Nucleotidylyl transferase"/>
    <property type="match status" value="1"/>
</dbReference>
<dbReference type="PATRIC" id="fig|1237149.3.peg.3981"/>
<gene>
    <name evidence="8" type="primary">panC</name>
    <name evidence="9" type="ORF">C900_04465</name>
</gene>
<keyword evidence="10" id="KW-1185">Reference proteome</keyword>
<dbReference type="CDD" id="cd00560">
    <property type="entry name" value="PanC"/>
    <property type="match status" value="1"/>
</dbReference>
<keyword evidence="3 8" id="KW-0436">Ligase</keyword>
<evidence type="ECO:0000256" key="2">
    <source>
        <dbReference type="ARBA" id="ARBA00009256"/>
    </source>
</evidence>
<sequence length="279" mass="31482">MEVYKDITPLQHYLNEHKFHGKKIGLVPTMGALHEGHLSLVRASQSDNDVTVCSIYVNPTQFNNDQDLAKYPRTLDDDLTMLREVGCDAVFCPSDQVMYIEPSRTRLLFDRLDHIMEGKFRPGHFSGVGLVVSKLFNIVAPDRAYFGQKDLQQFVIIQQLVKDLSFNVELKRVPIIRENDGLAMSSRNRRLGKEGRGKAVILYKALTEAQKMLKVPVAIEQVKQEVRGMVEQAGVQLEYFEVIDPDTLTAVTNISEKNNVALCVAGYVDGVRLIDNVVF</sequence>
<feature type="binding site" evidence="8">
    <location>
        <begin position="147"/>
        <end position="150"/>
    </location>
    <ligand>
        <name>ATP</name>
        <dbReference type="ChEBI" id="CHEBI:30616"/>
    </ligand>
</feature>
<dbReference type="EC" id="6.3.2.1" evidence="8"/>
<dbReference type="STRING" id="1237149.C900_04465"/>
<accession>L8JRF6</accession>
<comment type="similarity">
    <text evidence="2 8">Belongs to the pantothenate synthetase family.</text>
</comment>
<feature type="binding site" evidence="8">
    <location>
        <position position="61"/>
    </location>
    <ligand>
        <name>beta-alanine</name>
        <dbReference type="ChEBI" id="CHEBI:57966"/>
    </ligand>
</feature>
<dbReference type="Gene3D" id="3.40.50.620">
    <property type="entry name" value="HUPs"/>
    <property type="match status" value="1"/>
</dbReference>